<keyword evidence="9" id="KW-1185">Reference proteome</keyword>
<dbReference type="InterPro" id="IPR009056">
    <property type="entry name" value="Cyt_c-like_dom"/>
</dbReference>
<dbReference type="PANTHER" id="PTHR33751:SF9">
    <property type="entry name" value="CYTOCHROME C4"/>
    <property type="match status" value="1"/>
</dbReference>
<dbReference type="InterPro" id="IPR036909">
    <property type="entry name" value="Cyt_c-like_dom_sf"/>
</dbReference>
<dbReference type="PROSITE" id="PS51007">
    <property type="entry name" value="CYTC"/>
    <property type="match status" value="2"/>
</dbReference>
<dbReference type="Pfam" id="PF00034">
    <property type="entry name" value="Cytochrom_C"/>
    <property type="match status" value="1"/>
</dbReference>
<dbReference type="EMBL" id="LYMM01000084">
    <property type="protein sequence ID" value="PNU02198.1"/>
    <property type="molecule type" value="Genomic_DNA"/>
</dbReference>
<gene>
    <name evidence="8" type="ORF">A8V01_10010</name>
</gene>
<evidence type="ECO:0000313" key="9">
    <source>
        <dbReference type="Proteomes" id="UP000236327"/>
    </source>
</evidence>
<evidence type="ECO:0000256" key="5">
    <source>
        <dbReference type="ARBA" id="ARBA00023004"/>
    </source>
</evidence>
<evidence type="ECO:0000313" key="8">
    <source>
        <dbReference type="EMBL" id="PNU02198.1"/>
    </source>
</evidence>
<feature type="domain" description="Cytochrome c" evidence="7">
    <location>
        <begin position="170"/>
        <end position="249"/>
    </location>
</feature>
<dbReference type="GO" id="GO:0046872">
    <property type="term" value="F:metal ion binding"/>
    <property type="evidence" value="ECO:0007669"/>
    <property type="project" value="UniProtKB-KW"/>
</dbReference>
<name>A0A2K2FTV4_9SPHN</name>
<keyword evidence="1" id="KW-0813">Transport</keyword>
<dbReference type="PANTHER" id="PTHR33751">
    <property type="entry name" value="CBB3-TYPE CYTOCHROME C OXIDASE SUBUNIT FIXP"/>
    <property type="match status" value="1"/>
</dbReference>
<evidence type="ECO:0000256" key="4">
    <source>
        <dbReference type="ARBA" id="ARBA00022982"/>
    </source>
</evidence>
<keyword evidence="5 6" id="KW-0408">Iron</keyword>
<keyword evidence="2 6" id="KW-0349">Heme</keyword>
<keyword evidence="4" id="KW-0249">Electron transport</keyword>
<dbReference type="Pfam" id="PF13442">
    <property type="entry name" value="Cytochrome_CBB3"/>
    <property type="match status" value="1"/>
</dbReference>
<dbReference type="SUPFAM" id="SSF46626">
    <property type="entry name" value="Cytochrome c"/>
    <property type="match status" value="3"/>
</dbReference>
<dbReference type="Gene3D" id="1.10.760.10">
    <property type="entry name" value="Cytochrome c-like domain"/>
    <property type="match status" value="3"/>
</dbReference>
<comment type="caution">
    <text evidence="8">The sequence shown here is derived from an EMBL/GenBank/DDBJ whole genome shotgun (WGS) entry which is preliminary data.</text>
</comment>
<reference evidence="8 9" key="1">
    <citation type="submission" date="2016-05" db="EMBL/GenBank/DDBJ databases">
        <title>Complete genome sequence of Novosphingobium guangzhouense SA925(T).</title>
        <authorList>
            <person name="Sha S."/>
        </authorList>
    </citation>
    <scope>NUCLEOTIDE SEQUENCE [LARGE SCALE GENOMIC DNA]</scope>
    <source>
        <strain evidence="8 9">SA925</strain>
    </source>
</reference>
<proteinExistence type="predicted"/>
<evidence type="ECO:0000256" key="3">
    <source>
        <dbReference type="ARBA" id="ARBA00022723"/>
    </source>
</evidence>
<evidence type="ECO:0000256" key="1">
    <source>
        <dbReference type="ARBA" id="ARBA00022448"/>
    </source>
</evidence>
<dbReference type="InterPro" id="IPR050597">
    <property type="entry name" value="Cytochrome_c_Oxidase_Subunit"/>
</dbReference>
<evidence type="ECO:0000259" key="7">
    <source>
        <dbReference type="PROSITE" id="PS51007"/>
    </source>
</evidence>
<feature type="domain" description="Cytochrome c" evidence="7">
    <location>
        <begin position="70"/>
        <end position="156"/>
    </location>
</feature>
<keyword evidence="3 6" id="KW-0479">Metal-binding</keyword>
<dbReference type="GO" id="GO:0009055">
    <property type="term" value="F:electron transfer activity"/>
    <property type="evidence" value="ECO:0007669"/>
    <property type="project" value="InterPro"/>
</dbReference>
<sequence length="343" mass="36660">MMVKITIGRVVLVLCALVALGLGVAAAGLVPIAASSGHWKITDWFLHWTMQNSARTYSAVQTPKSVRDDSGLVSAAGHFRQACQVCHGAPGEPPSPVMQAATPPAPDLAKTAGHYTDRELFWIIRHGVKYTGMPAWPASGRDDEVRRMVGFVRRLPTMTTQQYRDFTEQALTAAAPSAAAGCTGCHGADGMGRGQPDIPVIAGQDTAYIAQALRQYRAGKRGSAAMQAASAGLDDRAIRTLSAYYAGLEGLPRTSIVPLHPIAAQGLPEAQLPACASCHAEGKPPPRIAGQRPEYLAERLRQWRGDDTVIDVHKPRQPMAVIARRIPAEDIDQLAKALSRATP</sequence>
<organism evidence="8 9">
    <name type="scientific">Novosphingobium guangzhouense</name>
    <dbReference type="NCBI Taxonomy" id="1850347"/>
    <lineage>
        <taxon>Bacteria</taxon>
        <taxon>Pseudomonadati</taxon>
        <taxon>Pseudomonadota</taxon>
        <taxon>Alphaproteobacteria</taxon>
        <taxon>Sphingomonadales</taxon>
        <taxon>Sphingomonadaceae</taxon>
        <taxon>Novosphingobium</taxon>
    </lineage>
</organism>
<protein>
    <submittedName>
        <fullName evidence="8">Cytochrome C</fullName>
    </submittedName>
</protein>
<evidence type="ECO:0000256" key="2">
    <source>
        <dbReference type="ARBA" id="ARBA00022617"/>
    </source>
</evidence>
<dbReference type="AlphaFoldDB" id="A0A2K2FTV4"/>
<accession>A0A2K2FTV4</accession>
<dbReference type="RefSeq" id="WP_103098976.1">
    <property type="nucleotide sequence ID" value="NZ_LYMM01000084.1"/>
</dbReference>
<evidence type="ECO:0000256" key="6">
    <source>
        <dbReference type="PROSITE-ProRule" id="PRU00433"/>
    </source>
</evidence>
<dbReference type="GO" id="GO:0020037">
    <property type="term" value="F:heme binding"/>
    <property type="evidence" value="ECO:0007669"/>
    <property type="project" value="InterPro"/>
</dbReference>
<dbReference type="OrthoDB" id="9773456at2"/>
<dbReference type="Proteomes" id="UP000236327">
    <property type="component" value="Unassembled WGS sequence"/>
</dbReference>